<comment type="caution">
    <text evidence="1">The sequence shown here is derived from an EMBL/GenBank/DDBJ whole genome shotgun (WGS) entry which is preliminary data.</text>
</comment>
<name>A0A0F9ASW1_9ZZZZ</name>
<dbReference type="AlphaFoldDB" id="A0A0F9ASW1"/>
<organism evidence="1">
    <name type="scientific">marine sediment metagenome</name>
    <dbReference type="NCBI Taxonomy" id="412755"/>
    <lineage>
        <taxon>unclassified sequences</taxon>
        <taxon>metagenomes</taxon>
        <taxon>ecological metagenomes</taxon>
    </lineage>
</organism>
<feature type="non-terminal residue" evidence="1">
    <location>
        <position position="1"/>
    </location>
</feature>
<reference evidence="1" key="1">
    <citation type="journal article" date="2015" name="Nature">
        <title>Complex archaea that bridge the gap between prokaryotes and eukaryotes.</title>
        <authorList>
            <person name="Spang A."/>
            <person name="Saw J.H."/>
            <person name="Jorgensen S.L."/>
            <person name="Zaremba-Niedzwiedzka K."/>
            <person name="Martijn J."/>
            <person name="Lind A.E."/>
            <person name="van Eijk R."/>
            <person name="Schleper C."/>
            <person name="Guy L."/>
            <person name="Ettema T.J."/>
        </authorList>
    </citation>
    <scope>NUCLEOTIDE SEQUENCE</scope>
</reference>
<proteinExistence type="predicted"/>
<sequence length="220" mass="25890">LILRRPMPMIDLMINVRRRFWYGVSTEEVQDYLDGLTKFKDELESMHFNYRHNLFGSDKLIKEIQELVDKEIKLCSFYFEYQKRCESEPTLSQWIFKDKEDIRPMFPWNKVPGEQWTKSNGKIKAIIQFDRSGKRVKISLSFENDSIALSFNDRSVGNEIKPVHLKNETSIANKVAEFKMKADAYLSDHKYPLYCAEKTSIDTLNKLLWINDSVGKEAEG</sequence>
<protein>
    <submittedName>
        <fullName evidence="1">Uncharacterized protein</fullName>
    </submittedName>
</protein>
<evidence type="ECO:0000313" key="1">
    <source>
        <dbReference type="EMBL" id="KKL12540.1"/>
    </source>
</evidence>
<dbReference type="EMBL" id="LAZR01041215">
    <property type="protein sequence ID" value="KKL12540.1"/>
    <property type="molecule type" value="Genomic_DNA"/>
</dbReference>
<gene>
    <name evidence="1" type="ORF">LCGC14_2534720</name>
</gene>
<accession>A0A0F9ASW1</accession>